<dbReference type="InterPro" id="IPR008754">
    <property type="entry name" value="Peptidase_M43"/>
</dbReference>
<sequence length="339" mass="37295">MRRFAVGSLCALLVTLCAASSSKSDEIRRGGEPCAASTRSGAGQSAARHARRDGEDLDPRQVDALLADLRRTLRERFGTDDENRVDAALRMSRRRVVVPVRFHAISSGRRGRVGPSTVRRQISTLNAAYGGRKGGVDTGVRFRLAGYDVTDRESWFWHPQRHEGEMKRRLRRGGPGTLNIFSAAVGTDMLGFSTFPQWYRGEPRMDGVVVDYRSLPGGSNRGFDRGYTAVHEIGHWLGLMHTFENGCEPPGDGVADTPYEAEPATGCPSGRNSCPQRGGDPVHNFMDYAQDACMREFTAGQGRRVRAAWAAYRAPNRRAKAVDLRTEPTTRARSVGGAR</sequence>
<feature type="signal peptide" evidence="10">
    <location>
        <begin position="1"/>
        <end position="19"/>
    </location>
</feature>
<keyword evidence="13" id="KW-1185">Reference proteome</keyword>
<dbReference type="Proteomes" id="UP000432015">
    <property type="component" value="Unassembled WGS sequence"/>
</dbReference>
<evidence type="ECO:0000313" key="13">
    <source>
        <dbReference type="Proteomes" id="UP000432015"/>
    </source>
</evidence>
<evidence type="ECO:0000256" key="7">
    <source>
        <dbReference type="ARBA" id="ARBA00023049"/>
    </source>
</evidence>
<evidence type="ECO:0000256" key="1">
    <source>
        <dbReference type="ARBA" id="ARBA00008721"/>
    </source>
</evidence>
<dbReference type="EMBL" id="WOFH01000003">
    <property type="protein sequence ID" value="MUN36994.1"/>
    <property type="molecule type" value="Genomic_DNA"/>
</dbReference>
<evidence type="ECO:0000259" key="11">
    <source>
        <dbReference type="Pfam" id="PF05572"/>
    </source>
</evidence>
<dbReference type="GO" id="GO:0046872">
    <property type="term" value="F:metal ion binding"/>
    <property type="evidence" value="ECO:0007669"/>
    <property type="project" value="UniProtKB-KW"/>
</dbReference>
<dbReference type="GO" id="GO:0008237">
    <property type="term" value="F:metallopeptidase activity"/>
    <property type="evidence" value="ECO:0007669"/>
    <property type="project" value="UniProtKB-KW"/>
</dbReference>
<keyword evidence="2 12" id="KW-0645">Protease</keyword>
<keyword evidence="5" id="KW-0378">Hydrolase</keyword>
<comment type="similarity">
    <text evidence="1">Belongs to the peptidase M43B family.</text>
</comment>
<feature type="domain" description="Peptidase M43 pregnancy-associated plasma-A" evidence="11">
    <location>
        <begin position="227"/>
        <end position="308"/>
    </location>
</feature>
<keyword evidence="3" id="KW-0479">Metal-binding</keyword>
<organism evidence="12 13">
    <name type="scientific">Actinomadura litoris</name>
    <dbReference type="NCBI Taxonomy" id="2678616"/>
    <lineage>
        <taxon>Bacteria</taxon>
        <taxon>Bacillati</taxon>
        <taxon>Actinomycetota</taxon>
        <taxon>Actinomycetes</taxon>
        <taxon>Streptosporangiales</taxon>
        <taxon>Thermomonosporaceae</taxon>
        <taxon>Actinomadura</taxon>
    </lineage>
</organism>
<dbReference type="SUPFAM" id="SSF55486">
    <property type="entry name" value="Metalloproteases ('zincins'), catalytic domain"/>
    <property type="match status" value="1"/>
</dbReference>
<dbReference type="CDD" id="cd04275">
    <property type="entry name" value="ZnMc_pappalysin_like"/>
    <property type="match status" value="1"/>
</dbReference>
<evidence type="ECO:0000256" key="4">
    <source>
        <dbReference type="ARBA" id="ARBA00022729"/>
    </source>
</evidence>
<proteinExistence type="inferred from homology"/>
<name>A0A7K1KXS7_9ACTN</name>
<keyword evidence="8" id="KW-1015">Disulfide bond</keyword>
<feature type="chain" id="PRO_5038612904" evidence="10">
    <location>
        <begin position="20"/>
        <end position="339"/>
    </location>
</feature>
<evidence type="ECO:0000313" key="12">
    <source>
        <dbReference type="EMBL" id="MUN36994.1"/>
    </source>
</evidence>
<evidence type="ECO:0000256" key="9">
    <source>
        <dbReference type="SAM" id="MobiDB-lite"/>
    </source>
</evidence>
<dbReference type="InterPro" id="IPR024079">
    <property type="entry name" value="MetalloPept_cat_dom_sf"/>
</dbReference>
<keyword evidence="4 10" id="KW-0732">Signal</keyword>
<comment type="caution">
    <text evidence="12">The sequence shown here is derived from an EMBL/GenBank/DDBJ whole genome shotgun (WGS) entry which is preliminary data.</text>
</comment>
<evidence type="ECO:0000256" key="5">
    <source>
        <dbReference type="ARBA" id="ARBA00022801"/>
    </source>
</evidence>
<evidence type="ECO:0000256" key="6">
    <source>
        <dbReference type="ARBA" id="ARBA00022833"/>
    </source>
</evidence>
<dbReference type="AlphaFoldDB" id="A0A7K1KXS7"/>
<gene>
    <name evidence="12" type="ORF">GNZ18_10340</name>
</gene>
<dbReference type="GO" id="GO:0006508">
    <property type="term" value="P:proteolysis"/>
    <property type="evidence" value="ECO:0007669"/>
    <property type="project" value="UniProtKB-KW"/>
</dbReference>
<dbReference type="PANTHER" id="PTHR47466:SF1">
    <property type="entry name" value="METALLOPROTEASE MEP1 (AFU_ORTHOLOGUE AFUA_1G07730)-RELATED"/>
    <property type="match status" value="1"/>
</dbReference>
<reference evidence="12 13" key="1">
    <citation type="submission" date="2019-11" db="EMBL/GenBank/DDBJ databases">
        <authorList>
            <person name="Cao P."/>
        </authorList>
    </citation>
    <scope>NUCLEOTIDE SEQUENCE [LARGE SCALE GENOMIC DNA]</scope>
    <source>
        <strain evidence="12 13">NEAU-AAG5</strain>
    </source>
</reference>
<protein>
    <submittedName>
        <fullName evidence="12">Zinc metalloprotease</fullName>
    </submittedName>
</protein>
<evidence type="ECO:0000256" key="2">
    <source>
        <dbReference type="ARBA" id="ARBA00022670"/>
    </source>
</evidence>
<keyword evidence="6" id="KW-0862">Zinc</keyword>
<accession>A0A7K1KXS7</accession>
<keyword evidence="7 12" id="KW-0482">Metalloprotease</keyword>
<evidence type="ECO:0000256" key="10">
    <source>
        <dbReference type="SAM" id="SignalP"/>
    </source>
</evidence>
<dbReference type="Pfam" id="PF05572">
    <property type="entry name" value="Peptidase_M43"/>
    <property type="match status" value="1"/>
</dbReference>
<dbReference type="Gene3D" id="3.40.390.10">
    <property type="entry name" value="Collagenase (Catalytic Domain)"/>
    <property type="match status" value="1"/>
</dbReference>
<evidence type="ECO:0000256" key="3">
    <source>
        <dbReference type="ARBA" id="ARBA00022723"/>
    </source>
</evidence>
<dbReference type="PANTHER" id="PTHR47466">
    <property type="match status" value="1"/>
</dbReference>
<feature type="region of interest" description="Disordered" evidence="9">
    <location>
        <begin position="25"/>
        <end position="57"/>
    </location>
</feature>
<evidence type="ECO:0000256" key="8">
    <source>
        <dbReference type="ARBA" id="ARBA00023157"/>
    </source>
</evidence>